<feature type="signal peptide" evidence="1">
    <location>
        <begin position="1"/>
        <end position="25"/>
    </location>
</feature>
<dbReference type="InterPro" id="IPR032627">
    <property type="entry name" value="DUF4876"/>
</dbReference>
<evidence type="ECO:0008006" key="4">
    <source>
        <dbReference type="Google" id="ProtNLM"/>
    </source>
</evidence>
<dbReference type="EMBL" id="JRNS01000316">
    <property type="protein sequence ID" value="KGF49198.1"/>
    <property type="molecule type" value="Genomic_DNA"/>
</dbReference>
<dbReference type="PROSITE" id="PS51257">
    <property type="entry name" value="PROKAR_LIPOPROTEIN"/>
    <property type="match status" value="1"/>
</dbReference>
<accession>A0A096AQ29</accession>
<dbReference type="Proteomes" id="UP000029578">
    <property type="component" value="Unassembled WGS sequence"/>
</dbReference>
<protein>
    <recommendedName>
        <fullName evidence="4">DUF4876 domain-containing protein</fullName>
    </recommendedName>
</protein>
<dbReference type="AlphaFoldDB" id="A0A096AQ29"/>
<evidence type="ECO:0000313" key="3">
    <source>
        <dbReference type="Proteomes" id="UP000029578"/>
    </source>
</evidence>
<dbReference type="RefSeq" id="WP_052046480.1">
    <property type="nucleotide sequence ID" value="NZ_JRNS01000316.1"/>
</dbReference>
<feature type="chain" id="PRO_5001917295" description="DUF4876 domain-containing protein" evidence="1">
    <location>
        <begin position="26"/>
        <end position="418"/>
    </location>
</feature>
<evidence type="ECO:0000313" key="2">
    <source>
        <dbReference type="EMBL" id="KGF49198.1"/>
    </source>
</evidence>
<proteinExistence type="predicted"/>
<sequence length="418" mass="46625">MNINKNSQKQNPILALFAMLCIAFASCTNYNDNGIEPQIANHSLALTIPLNINGATLTQATAVLTNVETGKQYTATNFKPTGKEFETTVSVPEGNYNIAVKGTINYKLNNQNIAAKVKAECQNIAISAAEPPKTTQIALNVYSAQEGFVISEIFFTGTTTPDGFMYTDDQYIKIGNNSDTTMYADGIAFIESFFTSDDKHDYQPDIRNEAMTISAIYVIPGTGHDVPVLPGKELLIALTAIDHRPINPNSFDLRKADFEIYDKSSHPEGDQDNPKVPNLLNWYANFTGTFVMHTRGVKSYALARPMVDQSTYTKQYRYKFGYIFKQGDIVVPMNEKEYFMPNAWIIDAVNLAVPTVYEWNIISARLDKGFTYCGNVDFDEARYNKAVVRKRNENGWIDTNNSTNDFTPNAVPSCSKLP</sequence>
<name>A0A096AQ29_9BACT</name>
<comment type="caution">
    <text evidence="2">The sequence shown here is derived from an EMBL/GenBank/DDBJ whole genome shotgun (WGS) entry which is preliminary data.</text>
</comment>
<gene>
    <name evidence="2" type="ORF">HMPREF0661_06045</name>
</gene>
<organism evidence="2 3">
    <name type="scientific">Prevotella melaninogenica DNF00666</name>
    <dbReference type="NCBI Taxonomy" id="1401073"/>
    <lineage>
        <taxon>Bacteria</taxon>
        <taxon>Pseudomonadati</taxon>
        <taxon>Bacteroidota</taxon>
        <taxon>Bacteroidia</taxon>
        <taxon>Bacteroidales</taxon>
        <taxon>Prevotellaceae</taxon>
        <taxon>Prevotella</taxon>
    </lineage>
</organism>
<evidence type="ECO:0000256" key="1">
    <source>
        <dbReference type="SAM" id="SignalP"/>
    </source>
</evidence>
<dbReference type="Pfam" id="PF16215">
    <property type="entry name" value="DUF4876"/>
    <property type="match status" value="1"/>
</dbReference>
<reference evidence="2 3" key="1">
    <citation type="submission" date="2014-07" db="EMBL/GenBank/DDBJ databases">
        <authorList>
            <person name="McCorrison J."/>
            <person name="Sanka R."/>
            <person name="Torralba M."/>
            <person name="Gillis M."/>
            <person name="Haft D.H."/>
            <person name="Methe B."/>
            <person name="Sutton G."/>
            <person name="Nelson K.E."/>
        </authorList>
    </citation>
    <scope>NUCLEOTIDE SEQUENCE [LARGE SCALE GENOMIC DNA]</scope>
    <source>
        <strain evidence="2 3">DNF00666</strain>
    </source>
</reference>
<keyword evidence="1" id="KW-0732">Signal</keyword>